<accession>A0A140CTC6</accession>
<dbReference type="InterPro" id="IPR052535">
    <property type="entry name" value="Bacilysin_H2HPP_isomerase"/>
</dbReference>
<dbReference type="InterPro" id="IPR025499">
    <property type="entry name" value="KdgF"/>
</dbReference>
<organism evidence="2">
    <name type="scientific">Halomonas sp. Victoria JH</name>
    <dbReference type="NCBI Taxonomy" id="1798866"/>
    <lineage>
        <taxon>Bacteria</taxon>
        <taxon>Pseudomonadati</taxon>
        <taxon>Pseudomonadota</taxon>
        <taxon>Gammaproteobacteria</taxon>
        <taxon>Oceanospirillales</taxon>
        <taxon>Halomonadaceae</taxon>
        <taxon>Halomonas</taxon>
    </lineage>
</organism>
<dbReference type="Gene3D" id="2.60.120.10">
    <property type="entry name" value="Jelly Rolls"/>
    <property type="match status" value="1"/>
</dbReference>
<dbReference type="PANTHER" id="PTHR40112:SF1">
    <property type="entry name" value="H2HPP ISOMERASE"/>
    <property type="match status" value="1"/>
</dbReference>
<name>A0A140CTC6_9GAMM</name>
<protein>
    <submittedName>
        <fullName evidence="2">Pectin degradation protein</fullName>
    </submittedName>
</protein>
<evidence type="ECO:0000313" key="2">
    <source>
        <dbReference type="EMBL" id="AMH87233.1"/>
    </source>
</evidence>
<reference evidence="2" key="1">
    <citation type="submission" date="2015-11" db="EMBL/GenBank/DDBJ databases">
        <title>KdgF, the missing link in the microbial metabolism of uronate sugars from pectin and alginate.</title>
        <authorList>
            <person name="Hobbs J.K."/>
            <person name="Lee S.M."/>
            <person name="Robb M."/>
            <person name="Hoff F."/>
            <person name="Abe K."/>
            <person name="Hehemann J.-H."/>
            <person name="Boraston A.B."/>
        </authorList>
    </citation>
    <scope>NUCLEOTIDE SEQUENCE</scope>
    <source>
        <strain evidence="2">Victoria JH</strain>
    </source>
</reference>
<dbReference type="AlphaFoldDB" id="A0A140CTC6"/>
<feature type="domain" description="Cupin type-2" evidence="1">
    <location>
        <begin position="37"/>
        <end position="96"/>
    </location>
</feature>
<dbReference type="InterPro" id="IPR011051">
    <property type="entry name" value="RmlC_Cupin_sf"/>
</dbReference>
<gene>
    <name evidence="2" type="primary">kdgF</name>
</gene>
<dbReference type="CDD" id="cd02238">
    <property type="entry name" value="cupin_KdgF"/>
    <property type="match status" value="1"/>
</dbReference>
<evidence type="ECO:0000259" key="1">
    <source>
        <dbReference type="Pfam" id="PF07883"/>
    </source>
</evidence>
<dbReference type="InterPro" id="IPR013096">
    <property type="entry name" value="Cupin_2"/>
</dbReference>
<dbReference type="EMBL" id="KU156827">
    <property type="protein sequence ID" value="AMH87233.1"/>
    <property type="molecule type" value="Genomic_DNA"/>
</dbReference>
<sequence length="114" mass="12799">MNTGSFFINDEHDWQDVEPGIQRKIVAHTPDLMAVCVKFDRGAVGTPHQHERHDQIGYVVQGAFEVELEGEKRRLSPGDAFVAPHHTMHGAVALEPDSLVIDLFSPRRDDMLKS</sequence>
<dbReference type="SMR" id="A0A140CTC6"/>
<dbReference type="PANTHER" id="PTHR40112">
    <property type="entry name" value="H2HPP ISOMERASE"/>
    <property type="match status" value="1"/>
</dbReference>
<dbReference type="Pfam" id="PF07883">
    <property type="entry name" value="Cupin_2"/>
    <property type="match status" value="1"/>
</dbReference>
<dbReference type="InterPro" id="IPR014710">
    <property type="entry name" value="RmlC-like_jellyroll"/>
</dbReference>
<dbReference type="SUPFAM" id="SSF51182">
    <property type="entry name" value="RmlC-like cupins"/>
    <property type="match status" value="1"/>
</dbReference>
<dbReference type="PIRSF" id="PIRSF029883">
    <property type="entry name" value="KdgF"/>
    <property type="match status" value="1"/>
</dbReference>
<proteinExistence type="predicted"/>